<dbReference type="PANTHER" id="PTHR48461:SF1">
    <property type="entry name" value="MULTICOPPER OXIDASE LPR1-LIKE"/>
    <property type="match status" value="1"/>
</dbReference>
<accession>A0AAN7QR43</accession>
<keyword evidence="5" id="KW-0186">Copper</keyword>
<dbReference type="EMBL" id="JAXQNO010000019">
    <property type="protein sequence ID" value="KAK4774391.1"/>
    <property type="molecule type" value="Genomic_DNA"/>
</dbReference>
<dbReference type="InterPro" id="IPR052152">
    <property type="entry name" value="LPR1/LPR2"/>
</dbReference>
<dbReference type="GO" id="GO:0016036">
    <property type="term" value="P:cellular response to phosphate starvation"/>
    <property type="evidence" value="ECO:0007669"/>
    <property type="project" value="InterPro"/>
</dbReference>
<keyword evidence="9" id="KW-1185">Reference proteome</keyword>
<evidence type="ECO:0000313" key="8">
    <source>
        <dbReference type="EMBL" id="KAK4774391.1"/>
    </source>
</evidence>
<reference evidence="8 9" key="1">
    <citation type="journal article" date="2023" name="Hortic Res">
        <title>Pangenome of water caltrop reveals structural variations and asymmetric subgenome divergence after allopolyploidization.</title>
        <authorList>
            <person name="Zhang X."/>
            <person name="Chen Y."/>
            <person name="Wang L."/>
            <person name="Yuan Y."/>
            <person name="Fang M."/>
            <person name="Shi L."/>
            <person name="Lu R."/>
            <person name="Comes H.P."/>
            <person name="Ma Y."/>
            <person name="Chen Y."/>
            <person name="Huang G."/>
            <person name="Zhou Y."/>
            <person name="Zheng Z."/>
            <person name="Qiu Y."/>
        </authorList>
    </citation>
    <scope>NUCLEOTIDE SEQUENCE [LARGE SCALE GENOMIC DNA]</scope>
    <source>
        <strain evidence="8">F231</strain>
    </source>
</reference>
<evidence type="ECO:0000256" key="5">
    <source>
        <dbReference type="ARBA" id="ARBA00023008"/>
    </source>
</evidence>
<name>A0AAN7QR43_TRANT</name>
<evidence type="ECO:0000256" key="2">
    <source>
        <dbReference type="ARBA" id="ARBA00022723"/>
    </source>
</evidence>
<gene>
    <name evidence="8" type="ORF">SAY86_009326</name>
</gene>
<feature type="chain" id="PRO_5043049322" evidence="7">
    <location>
        <begin position="29"/>
        <end position="203"/>
    </location>
</feature>
<feature type="signal peptide" evidence="7">
    <location>
        <begin position="1"/>
        <end position="28"/>
    </location>
</feature>
<proteinExistence type="predicted"/>
<evidence type="ECO:0000256" key="7">
    <source>
        <dbReference type="SAM" id="SignalP"/>
    </source>
</evidence>
<comment type="cofactor">
    <cofactor evidence="1">
        <name>Cu cation</name>
        <dbReference type="ChEBI" id="CHEBI:23378"/>
    </cofactor>
</comment>
<evidence type="ECO:0000256" key="6">
    <source>
        <dbReference type="ARBA" id="ARBA00023180"/>
    </source>
</evidence>
<keyword evidence="6" id="KW-0325">Glycoprotein</keyword>
<protein>
    <submittedName>
        <fullName evidence="8">Uncharacterized protein</fullName>
    </submittedName>
</protein>
<organism evidence="8 9">
    <name type="scientific">Trapa natans</name>
    <name type="common">Water chestnut</name>
    <dbReference type="NCBI Taxonomy" id="22666"/>
    <lineage>
        <taxon>Eukaryota</taxon>
        <taxon>Viridiplantae</taxon>
        <taxon>Streptophyta</taxon>
        <taxon>Embryophyta</taxon>
        <taxon>Tracheophyta</taxon>
        <taxon>Spermatophyta</taxon>
        <taxon>Magnoliopsida</taxon>
        <taxon>eudicotyledons</taxon>
        <taxon>Gunneridae</taxon>
        <taxon>Pentapetalae</taxon>
        <taxon>rosids</taxon>
        <taxon>malvids</taxon>
        <taxon>Myrtales</taxon>
        <taxon>Lythraceae</taxon>
        <taxon>Trapa</taxon>
    </lineage>
</organism>
<dbReference type="Proteomes" id="UP001346149">
    <property type="component" value="Unassembled WGS sequence"/>
</dbReference>
<evidence type="ECO:0000256" key="1">
    <source>
        <dbReference type="ARBA" id="ARBA00001935"/>
    </source>
</evidence>
<evidence type="ECO:0000256" key="4">
    <source>
        <dbReference type="ARBA" id="ARBA00023002"/>
    </source>
</evidence>
<dbReference type="InterPro" id="IPR008972">
    <property type="entry name" value="Cupredoxin"/>
</dbReference>
<keyword evidence="2" id="KW-0479">Metal-binding</keyword>
<evidence type="ECO:0000256" key="3">
    <source>
        <dbReference type="ARBA" id="ARBA00022729"/>
    </source>
</evidence>
<evidence type="ECO:0000313" key="9">
    <source>
        <dbReference type="Proteomes" id="UP001346149"/>
    </source>
</evidence>
<dbReference type="GO" id="GO:0046872">
    <property type="term" value="F:metal ion binding"/>
    <property type="evidence" value="ECO:0007669"/>
    <property type="project" value="UniProtKB-KW"/>
</dbReference>
<comment type="caution">
    <text evidence="8">The sequence shown here is derived from an EMBL/GenBank/DDBJ whole genome shotgun (WGS) entry which is preliminary data.</text>
</comment>
<dbReference type="AlphaFoldDB" id="A0AAN7QR43"/>
<dbReference type="Gene3D" id="2.60.40.420">
    <property type="entry name" value="Cupredoxins - blue copper proteins"/>
    <property type="match status" value="1"/>
</dbReference>
<keyword evidence="4" id="KW-0560">Oxidoreductase</keyword>
<sequence>MVSANTMVRKLLGFLAVMVVIRGRLSEALPVCLPVTKADIQRVSQFLTMYVDELPKIPTVFGYRVDEEGCFKPGYLTIGMFQKKWSIVLSPSEIADVVIDFSTTTASESLMNNAARYPYPNGAQPDQYNGRVMKFIIQSSYFDPPDESQIPSNLVTYTPATTATASVLRYITIKLNGSCKETFRVWHGRLAPTATILGVDLCS</sequence>
<dbReference type="PANTHER" id="PTHR48461">
    <property type="entry name" value="MULTICOPPER OXIDASE LPR1-LIKE"/>
    <property type="match status" value="1"/>
</dbReference>
<dbReference type="GO" id="GO:0016491">
    <property type="term" value="F:oxidoreductase activity"/>
    <property type="evidence" value="ECO:0007669"/>
    <property type="project" value="UniProtKB-KW"/>
</dbReference>
<keyword evidence="3 7" id="KW-0732">Signal</keyword>